<dbReference type="PANTHER" id="PTHR30269">
    <property type="entry name" value="TRANSMEMBRANE PROTEIN YFCA"/>
    <property type="match status" value="1"/>
</dbReference>
<evidence type="ECO:0000256" key="3">
    <source>
        <dbReference type="ARBA" id="ARBA00022448"/>
    </source>
</evidence>
<dbReference type="Pfam" id="PF01925">
    <property type="entry name" value="TauE"/>
    <property type="match status" value="1"/>
</dbReference>
<keyword evidence="5 8" id="KW-0812">Transmembrane</keyword>
<feature type="transmembrane region" description="Helical" evidence="8">
    <location>
        <begin position="35"/>
        <end position="60"/>
    </location>
</feature>
<dbReference type="PANTHER" id="PTHR30269:SF37">
    <property type="entry name" value="MEMBRANE TRANSPORTER PROTEIN"/>
    <property type="match status" value="1"/>
</dbReference>
<name>A0ABU8RNC5_9ACTN</name>
<comment type="similarity">
    <text evidence="2 8">Belongs to the 4-toluene sulfonate uptake permease (TSUP) (TC 2.A.102) family.</text>
</comment>
<comment type="caution">
    <text evidence="9">The sequence shown here is derived from an EMBL/GenBank/DDBJ whole genome shotgun (WGS) entry which is preliminary data.</text>
</comment>
<dbReference type="InterPro" id="IPR002781">
    <property type="entry name" value="TM_pro_TauE-like"/>
</dbReference>
<feature type="transmembrane region" description="Helical" evidence="8">
    <location>
        <begin position="229"/>
        <end position="250"/>
    </location>
</feature>
<dbReference type="InterPro" id="IPR052017">
    <property type="entry name" value="TSUP"/>
</dbReference>
<reference evidence="9 10" key="1">
    <citation type="journal article" date="2017" name="Int. J. Syst. Evol. Microbiol.">
        <title>Pseudokineococcus basanitobsidens sp. nov., isolated from volcanic rock.</title>
        <authorList>
            <person name="Lee D.W."/>
            <person name="Park M.Y."/>
            <person name="Kim J.J."/>
            <person name="Kim B.S."/>
        </authorList>
    </citation>
    <scope>NUCLEOTIDE SEQUENCE [LARGE SCALE GENOMIC DNA]</scope>
    <source>
        <strain evidence="9 10">DSM 103726</strain>
    </source>
</reference>
<keyword evidence="3" id="KW-0813">Transport</keyword>
<evidence type="ECO:0000256" key="5">
    <source>
        <dbReference type="ARBA" id="ARBA00022692"/>
    </source>
</evidence>
<organism evidence="9 10">
    <name type="scientific">Pseudokineococcus basanitobsidens</name>
    <dbReference type="NCBI Taxonomy" id="1926649"/>
    <lineage>
        <taxon>Bacteria</taxon>
        <taxon>Bacillati</taxon>
        <taxon>Actinomycetota</taxon>
        <taxon>Actinomycetes</taxon>
        <taxon>Kineosporiales</taxon>
        <taxon>Kineosporiaceae</taxon>
        <taxon>Pseudokineococcus</taxon>
    </lineage>
</organism>
<dbReference type="EMBL" id="JBBIAA010000026">
    <property type="protein sequence ID" value="MEJ5946586.1"/>
    <property type="molecule type" value="Genomic_DNA"/>
</dbReference>
<accession>A0ABU8RNC5</accession>
<evidence type="ECO:0000313" key="9">
    <source>
        <dbReference type="EMBL" id="MEJ5946586.1"/>
    </source>
</evidence>
<evidence type="ECO:0000256" key="6">
    <source>
        <dbReference type="ARBA" id="ARBA00022989"/>
    </source>
</evidence>
<protein>
    <recommendedName>
        <fullName evidence="8">Probable membrane transporter protein</fullName>
    </recommendedName>
</protein>
<evidence type="ECO:0000256" key="1">
    <source>
        <dbReference type="ARBA" id="ARBA00004651"/>
    </source>
</evidence>
<evidence type="ECO:0000256" key="2">
    <source>
        <dbReference type="ARBA" id="ARBA00009142"/>
    </source>
</evidence>
<evidence type="ECO:0000256" key="4">
    <source>
        <dbReference type="ARBA" id="ARBA00022475"/>
    </source>
</evidence>
<evidence type="ECO:0000256" key="7">
    <source>
        <dbReference type="ARBA" id="ARBA00023136"/>
    </source>
</evidence>
<feature type="transmembrane region" description="Helical" evidence="8">
    <location>
        <begin position="171"/>
        <end position="190"/>
    </location>
</feature>
<sequence length="251" mass="25117">MTTTAALVVALVLVVGAAAQRVTGLGFAVVAAPVLVLLVGPSPGVVLVNLLGAVVALLVLARVRRDVDLRRVVPVTAAALVGVVPGLLLARAVPSAWLELVLGALVLAALAFSARSAGREPVLHGLGPAVGGGATSGVLHAAAGLGSPVLSVYAVLSGWPQRSFTASVQPWFVVVGVVAAAVEVLLQPTALLRLPWWLWAGAVLAAAVGVALGELLVRRLSPAAARLGLLVLSVLGALSILLEGLVGVLVR</sequence>
<feature type="transmembrane region" description="Helical" evidence="8">
    <location>
        <begin position="72"/>
        <end position="90"/>
    </location>
</feature>
<comment type="subcellular location">
    <subcellularLocation>
        <location evidence="1 8">Cell membrane</location>
        <topology evidence="1 8">Multi-pass membrane protein</topology>
    </subcellularLocation>
</comment>
<keyword evidence="6 8" id="KW-1133">Transmembrane helix</keyword>
<feature type="transmembrane region" description="Helical" evidence="8">
    <location>
        <begin position="196"/>
        <end position="217"/>
    </location>
</feature>
<gene>
    <name evidence="9" type="ORF">WDZ17_14910</name>
</gene>
<proteinExistence type="inferred from homology"/>
<evidence type="ECO:0000313" key="10">
    <source>
        <dbReference type="Proteomes" id="UP001387100"/>
    </source>
</evidence>
<dbReference type="Proteomes" id="UP001387100">
    <property type="component" value="Unassembled WGS sequence"/>
</dbReference>
<keyword evidence="7 8" id="KW-0472">Membrane</keyword>
<evidence type="ECO:0000256" key="8">
    <source>
        <dbReference type="RuleBase" id="RU363041"/>
    </source>
</evidence>
<feature type="transmembrane region" description="Helical" evidence="8">
    <location>
        <begin position="96"/>
        <end position="114"/>
    </location>
</feature>
<keyword evidence="4 8" id="KW-1003">Cell membrane</keyword>
<keyword evidence="10" id="KW-1185">Reference proteome</keyword>
<dbReference type="RefSeq" id="WP_339575967.1">
    <property type="nucleotide sequence ID" value="NZ_JBBIAA010000026.1"/>
</dbReference>